<dbReference type="EC" id="4.3.2.7" evidence="2"/>
<sequence>MSSIENIFADEESSYDDYGNISSSNNNETEEEIPSVWVFGYGSLCWNPGFDYTKCITGYIRGYVRRFWQGNTTQRGTIDKPGRVATLVEDKEGITWGCAYRIAGPTALDYLKQRECKLGGYIVEYTKFFPRVASANSGHSGEAFPVLLYIASDENDQWAGEETVISLARHIVDARGSCGHNIEYLLRLATFMREELPDARDDHLFELEEVGAAANEPPEDCHEYGNGTSAAEN</sequence>
<dbReference type="PANTHER" id="PTHR12192:SF26">
    <property type="entry name" value="GLUTATHIONE-SPECIFIC GAMMA-GLUTAMYLCYCLOTRANSFERASE 1"/>
    <property type="match status" value="1"/>
</dbReference>
<dbReference type="InterPro" id="IPR036568">
    <property type="entry name" value="GGCT-like_sf"/>
</dbReference>
<comment type="similarity">
    <text evidence="1">Belongs to the gamma-glutamylcyclotransferase family. ChaC subfamily.</text>
</comment>
<dbReference type="Pfam" id="PF04752">
    <property type="entry name" value="ChaC"/>
    <property type="match status" value="1"/>
</dbReference>
<protein>
    <recommendedName>
        <fullName evidence="2">glutathione-specific gamma-glutamylcyclotransferase</fullName>
        <ecNumber evidence="2">4.3.2.7</ecNumber>
    </recommendedName>
</protein>
<proteinExistence type="inferred from homology"/>
<evidence type="ECO:0000256" key="5">
    <source>
        <dbReference type="SAM" id="MobiDB-lite"/>
    </source>
</evidence>
<dbReference type="Gene3D" id="3.10.490.10">
    <property type="entry name" value="Gamma-glutamyl cyclotransferase-like"/>
    <property type="match status" value="1"/>
</dbReference>
<dbReference type="GO" id="GO:0061928">
    <property type="term" value="F:glutathione specific gamma-glutamylcyclotransferase activity"/>
    <property type="evidence" value="ECO:0007669"/>
    <property type="project" value="UniProtKB-EC"/>
</dbReference>
<evidence type="ECO:0000256" key="3">
    <source>
        <dbReference type="ARBA" id="ARBA00023239"/>
    </source>
</evidence>
<comment type="catalytic activity">
    <reaction evidence="4">
        <text>glutathione = L-cysteinylglycine + 5-oxo-L-proline</text>
        <dbReference type="Rhea" id="RHEA:47724"/>
        <dbReference type="ChEBI" id="CHEBI:57925"/>
        <dbReference type="ChEBI" id="CHEBI:58402"/>
        <dbReference type="ChEBI" id="CHEBI:61694"/>
        <dbReference type="EC" id="4.3.2.7"/>
    </reaction>
</comment>
<dbReference type="EMBL" id="GITU01006902">
    <property type="protein sequence ID" value="MBC1175605.1"/>
    <property type="molecule type" value="Transcribed_RNA"/>
</dbReference>
<feature type="region of interest" description="Disordered" evidence="5">
    <location>
        <begin position="211"/>
        <end position="233"/>
    </location>
</feature>
<dbReference type="GO" id="GO:0006751">
    <property type="term" value="P:glutathione catabolic process"/>
    <property type="evidence" value="ECO:0007669"/>
    <property type="project" value="InterPro"/>
</dbReference>
<accession>A0A7G3ASN9</accession>
<evidence type="ECO:0000256" key="2">
    <source>
        <dbReference type="ARBA" id="ARBA00012344"/>
    </source>
</evidence>
<evidence type="ECO:0000256" key="1">
    <source>
        <dbReference type="ARBA" id="ARBA00009662"/>
    </source>
</evidence>
<dbReference type="CDD" id="cd06661">
    <property type="entry name" value="GGCT_like"/>
    <property type="match status" value="1"/>
</dbReference>
<dbReference type="AlphaFoldDB" id="A0A7G3ASN9"/>
<reference evidence="6" key="1">
    <citation type="journal article" date="2020" name="BMC">
        <title>Leishmania infection induces a limited differential gene expression in the sand fly midgut.</title>
        <authorList>
            <person name="Coutinho-Abreu I.V."/>
            <person name="Serafim T.D."/>
            <person name="Meneses C."/>
            <person name="Kamhawi S."/>
            <person name="Oliveira F."/>
            <person name="Valenzuela J.G."/>
        </authorList>
    </citation>
    <scope>NUCLEOTIDE SEQUENCE</scope>
    <source>
        <strain evidence="6">Jacobina</strain>
        <tissue evidence="6">Midgut</tissue>
    </source>
</reference>
<evidence type="ECO:0000256" key="4">
    <source>
        <dbReference type="ARBA" id="ARBA00048073"/>
    </source>
</evidence>
<organism evidence="6">
    <name type="scientific">Lutzomyia longipalpis</name>
    <name type="common">Sand fly</name>
    <dbReference type="NCBI Taxonomy" id="7200"/>
    <lineage>
        <taxon>Eukaryota</taxon>
        <taxon>Metazoa</taxon>
        <taxon>Ecdysozoa</taxon>
        <taxon>Arthropoda</taxon>
        <taxon>Hexapoda</taxon>
        <taxon>Insecta</taxon>
        <taxon>Pterygota</taxon>
        <taxon>Neoptera</taxon>
        <taxon>Endopterygota</taxon>
        <taxon>Diptera</taxon>
        <taxon>Nematocera</taxon>
        <taxon>Psychodoidea</taxon>
        <taxon>Psychodidae</taxon>
        <taxon>Lutzomyia</taxon>
        <taxon>Lutzomyia</taxon>
    </lineage>
</organism>
<dbReference type="GO" id="GO:0005737">
    <property type="term" value="C:cytoplasm"/>
    <property type="evidence" value="ECO:0007669"/>
    <property type="project" value="TreeGrafter"/>
</dbReference>
<evidence type="ECO:0000313" key="6">
    <source>
        <dbReference type="EMBL" id="MBC1175605.1"/>
    </source>
</evidence>
<dbReference type="PANTHER" id="PTHR12192">
    <property type="entry name" value="CATION TRANSPORT PROTEIN CHAC-RELATED"/>
    <property type="match status" value="1"/>
</dbReference>
<dbReference type="FunFam" id="3.10.490.10:FF:000017">
    <property type="entry name" value="Gamma-glutamylcyclotransferase"/>
    <property type="match status" value="1"/>
</dbReference>
<dbReference type="InterPro" id="IPR013024">
    <property type="entry name" value="GGCT-like"/>
</dbReference>
<name>A0A7G3ASN9_LUTLO</name>
<dbReference type="SUPFAM" id="SSF110857">
    <property type="entry name" value="Gamma-glutamyl cyclotransferase-like"/>
    <property type="match status" value="1"/>
</dbReference>
<dbReference type="VEuPathDB" id="VectorBase:LLONM1_000897"/>
<keyword evidence="3" id="KW-0456">Lyase</keyword>
<dbReference type="InterPro" id="IPR006840">
    <property type="entry name" value="ChaC"/>
</dbReference>